<accession>A0A0U9HID2</accession>
<feature type="transmembrane region" description="Helical" evidence="9">
    <location>
        <begin position="136"/>
        <end position="155"/>
    </location>
</feature>
<feature type="transmembrane region" description="Helical" evidence="9">
    <location>
        <begin position="319"/>
        <end position="345"/>
    </location>
</feature>
<feature type="transmembrane region" description="Helical" evidence="9">
    <location>
        <begin position="175"/>
        <end position="203"/>
    </location>
</feature>
<evidence type="ECO:0000256" key="9">
    <source>
        <dbReference type="SAM" id="Phobius"/>
    </source>
</evidence>
<evidence type="ECO:0000313" key="11">
    <source>
        <dbReference type="Proteomes" id="UP000054558"/>
    </source>
</evidence>
<dbReference type="PANTHER" id="PTHR28259">
    <property type="entry name" value="FLUORIDE EXPORT PROTEIN 1-RELATED"/>
    <property type="match status" value="1"/>
</dbReference>
<evidence type="ECO:0000256" key="8">
    <source>
        <dbReference type="ARBA" id="ARBA00035585"/>
    </source>
</evidence>
<reference evidence="10 11" key="1">
    <citation type="journal article" date="2014" name="Nat. Commun.">
        <title>Klebsormidium flaccidum genome reveals primary factors for plant terrestrial adaptation.</title>
        <authorList>
            <person name="Hori K."/>
            <person name="Maruyama F."/>
            <person name="Fujisawa T."/>
            <person name="Togashi T."/>
            <person name="Yamamoto N."/>
            <person name="Seo M."/>
            <person name="Sato S."/>
            <person name="Yamada T."/>
            <person name="Mori H."/>
            <person name="Tajima N."/>
            <person name="Moriyama T."/>
            <person name="Ikeuchi M."/>
            <person name="Watanabe M."/>
            <person name="Wada H."/>
            <person name="Kobayashi K."/>
            <person name="Saito M."/>
            <person name="Masuda T."/>
            <person name="Sasaki-Sekimoto Y."/>
            <person name="Mashiguchi K."/>
            <person name="Awai K."/>
            <person name="Shimojima M."/>
            <person name="Masuda S."/>
            <person name="Iwai M."/>
            <person name="Nobusawa T."/>
            <person name="Narise T."/>
            <person name="Kondo S."/>
            <person name="Saito H."/>
            <person name="Sato R."/>
            <person name="Murakawa M."/>
            <person name="Ihara Y."/>
            <person name="Oshima-Yamada Y."/>
            <person name="Ohtaka K."/>
            <person name="Satoh M."/>
            <person name="Sonobe K."/>
            <person name="Ishii M."/>
            <person name="Ohtani R."/>
            <person name="Kanamori-Sato M."/>
            <person name="Honoki R."/>
            <person name="Miyazaki D."/>
            <person name="Mochizuki H."/>
            <person name="Umetsu J."/>
            <person name="Higashi K."/>
            <person name="Shibata D."/>
            <person name="Kamiya Y."/>
            <person name="Sato N."/>
            <person name="Nakamura Y."/>
            <person name="Tabata S."/>
            <person name="Ida S."/>
            <person name="Kurokawa K."/>
            <person name="Ohta H."/>
        </authorList>
    </citation>
    <scope>NUCLEOTIDE SEQUENCE [LARGE SCALE GENOMIC DNA]</scope>
    <source>
        <strain evidence="10 11">NIES-2285</strain>
    </source>
</reference>
<dbReference type="EMBL" id="DF236998">
    <property type="protein sequence ID" value="GAQ80223.1"/>
    <property type="molecule type" value="Genomic_DNA"/>
</dbReference>
<gene>
    <name evidence="10" type="ORF">KFL_000490130</name>
</gene>
<dbReference type="GO" id="GO:0005886">
    <property type="term" value="C:plasma membrane"/>
    <property type="evidence" value="ECO:0000318"/>
    <property type="project" value="GO_Central"/>
</dbReference>
<comment type="similarity">
    <text evidence="7">Belongs to the fluoride channel Fluc/FEX (TC 1.A.43) family.</text>
</comment>
<evidence type="ECO:0000256" key="4">
    <source>
        <dbReference type="ARBA" id="ARBA00022692"/>
    </source>
</evidence>
<dbReference type="AlphaFoldDB" id="A0A0U9HID2"/>
<comment type="function">
    <text evidence="1">Fluoride channel required for the rapid expulsion of cytoplasmic fluoride.</text>
</comment>
<dbReference type="InterPro" id="IPR003691">
    <property type="entry name" value="FluC"/>
</dbReference>
<sequence>MPGCSRYSGELTEESLRSGDKSLELEEIRQDGPLPVTEADATLPTSQVPSDVANWDAERLSPGWELVAILCVCALAGVVGTHIRILLEDAFNYEGLHIMRKWDCLFQDLPANMIGCFFMGIVGVTCKAQIAKYSELIALGLTTGLMGSITTYASFNQDMAQLFVAGRWEKALFGIILGLELPFVSLLVGINAGQSLVWFWSCFQKRRRVAIRITPDNLKRRKAVAWTAAVLWLGFLLPLNIVIAAFKWGDVGKHIQAIAACISPLGVWLRWYLSRYNGGFMKGSPYAWIPWGTLAANVLASMCLTLDKMGDVQITSHVWSVWLMALGKGVMGGLSTVSTFMVEILKLAEGGSSGKAYAYIAVSLILTQICAFILYGIPVWVEQFPRAFPGHESHNDVP</sequence>
<dbReference type="OrthoDB" id="409792at2759"/>
<feature type="transmembrane region" description="Helical" evidence="9">
    <location>
        <begin position="285"/>
        <end position="307"/>
    </location>
</feature>
<protein>
    <recommendedName>
        <fullName evidence="12">CrcB-like protein</fullName>
    </recommendedName>
</protein>
<keyword evidence="3" id="KW-1003">Cell membrane</keyword>
<dbReference type="OMA" id="HQEPYRT"/>
<evidence type="ECO:0000256" key="6">
    <source>
        <dbReference type="ARBA" id="ARBA00023136"/>
    </source>
</evidence>
<keyword evidence="6 9" id="KW-0472">Membrane</keyword>
<evidence type="ECO:0000256" key="2">
    <source>
        <dbReference type="ARBA" id="ARBA00004651"/>
    </source>
</evidence>
<proteinExistence type="inferred from homology"/>
<evidence type="ECO:0000256" key="7">
    <source>
        <dbReference type="ARBA" id="ARBA00035120"/>
    </source>
</evidence>
<evidence type="ECO:0008006" key="12">
    <source>
        <dbReference type="Google" id="ProtNLM"/>
    </source>
</evidence>
<comment type="subcellular location">
    <subcellularLocation>
        <location evidence="2">Cell membrane</location>
        <topology evidence="2">Multi-pass membrane protein</topology>
    </subcellularLocation>
</comment>
<evidence type="ECO:0000256" key="1">
    <source>
        <dbReference type="ARBA" id="ARBA00002598"/>
    </source>
</evidence>
<dbReference type="STRING" id="105231.A0A0U9HID2"/>
<name>A0A0U9HID2_KLENI</name>
<dbReference type="PANTHER" id="PTHR28259:SF1">
    <property type="entry name" value="FLUORIDE EXPORT PROTEIN 1-RELATED"/>
    <property type="match status" value="1"/>
</dbReference>
<feature type="transmembrane region" description="Helical" evidence="9">
    <location>
        <begin position="224"/>
        <end position="248"/>
    </location>
</feature>
<feature type="transmembrane region" description="Helical" evidence="9">
    <location>
        <begin position="105"/>
        <end position="124"/>
    </location>
</feature>
<organism evidence="10 11">
    <name type="scientific">Klebsormidium nitens</name>
    <name type="common">Green alga</name>
    <name type="synonym">Ulothrix nitens</name>
    <dbReference type="NCBI Taxonomy" id="105231"/>
    <lineage>
        <taxon>Eukaryota</taxon>
        <taxon>Viridiplantae</taxon>
        <taxon>Streptophyta</taxon>
        <taxon>Klebsormidiophyceae</taxon>
        <taxon>Klebsormidiales</taxon>
        <taxon>Klebsormidiaceae</taxon>
        <taxon>Klebsormidium</taxon>
    </lineage>
</organism>
<keyword evidence="4 9" id="KW-0812">Transmembrane</keyword>
<keyword evidence="11" id="KW-1185">Reference proteome</keyword>
<comment type="catalytic activity">
    <reaction evidence="8">
        <text>fluoride(in) = fluoride(out)</text>
        <dbReference type="Rhea" id="RHEA:76159"/>
        <dbReference type="ChEBI" id="CHEBI:17051"/>
    </reaction>
    <physiologicalReaction direction="left-to-right" evidence="8">
        <dbReference type="Rhea" id="RHEA:76160"/>
    </physiologicalReaction>
</comment>
<dbReference type="Pfam" id="PF02537">
    <property type="entry name" value="CRCB"/>
    <property type="match status" value="2"/>
</dbReference>
<dbReference type="Proteomes" id="UP000054558">
    <property type="component" value="Unassembled WGS sequence"/>
</dbReference>
<keyword evidence="5 9" id="KW-1133">Transmembrane helix</keyword>
<dbReference type="GO" id="GO:1903425">
    <property type="term" value="F:fluoride transmembrane transporter activity"/>
    <property type="evidence" value="ECO:0000318"/>
    <property type="project" value="GO_Central"/>
</dbReference>
<feature type="transmembrane region" description="Helical" evidence="9">
    <location>
        <begin position="357"/>
        <end position="381"/>
    </location>
</feature>
<evidence type="ECO:0000256" key="3">
    <source>
        <dbReference type="ARBA" id="ARBA00022475"/>
    </source>
</evidence>
<feature type="transmembrane region" description="Helical" evidence="9">
    <location>
        <begin position="66"/>
        <end position="85"/>
    </location>
</feature>
<dbReference type="GO" id="GO:1903424">
    <property type="term" value="P:fluoride transmembrane transport"/>
    <property type="evidence" value="ECO:0000318"/>
    <property type="project" value="GO_Central"/>
</dbReference>
<evidence type="ECO:0000313" key="10">
    <source>
        <dbReference type="EMBL" id="GAQ80223.1"/>
    </source>
</evidence>
<evidence type="ECO:0000256" key="5">
    <source>
        <dbReference type="ARBA" id="ARBA00022989"/>
    </source>
</evidence>